<dbReference type="Pfam" id="PF12692">
    <property type="entry name" value="Methyltransf_17"/>
    <property type="match status" value="1"/>
</dbReference>
<comment type="caution">
    <text evidence="1">The sequence shown here is derived from an EMBL/GenBank/DDBJ whole genome shotgun (WGS) entry which is preliminary data.</text>
</comment>
<dbReference type="EMBL" id="PUEJ01000002">
    <property type="protein sequence ID" value="PRH88745.1"/>
    <property type="molecule type" value="Genomic_DNA"/>
</dbReference>
<evidence type="ECO:0008006" key="3">
    <source>
        <dbReference type="Google" id="ProtNLM"/>
    </source>
</evidence>
<reference evidence="1 2" key="1">
    <citation type="submission" date="2018-02" db="EMBL/GenBank/DDBJ databases">
        <title>Whole genome sequencing of endophytic bacterium.</title>
        <authorList>
            <person name="Eedara R."/>
            <person name="Podile A.R."/>
        </authorList>
    </citation>
    <scope>NUCLEOTIDE SEQUENCE [LARGE SCALE GENOMIC DNA]</scope>
    <source>
        <strain evidence="1 2">RP1T</strain>
    </source>
</reference>
<gene>
    <name evidence="1" type="ORF">C5L14_05860</name>
</gene>
<protein>
    <recommendedName>
        <fullName evidence="3">S-adenosyl-L-methionine methyltransferase</fullName>
    </recommendedName>
</protein>
<evidence type="ECO:0000313" key="2">
    <source>
        <dbReference type="Proteomes" id="UP000237682"/>
    </source>
</evidence>
<proteinExistence type="predicted"/>
<organism evidence="1 2">
    <name type="scientific">Labrys okinawensis</name>
    <dbReference type="NCBI Taxonomy" id="346911"/>
    <lineage>
        <taxon>Bacteria</taxon>
        <taxon>Pseudomonadati</taxon>
        <taxon>Pseudomonadota</taxon>
        <taxon>Alphaproteobacteria</taxon>
        <taxon>Hyphomicrobiales</taxon>
        <taxon>Xanthobacteraceae</taxon>
        <taxon>Labrys</taxon>
    </lineage>
</organism>
<dbReference type="OrthoDB" id="7348097at2"/>
<sequence length="160" mass="17359">MSRLDSFIRRVSAQRDVLDHVCSLIAGLPGPVLELGLGNGRTFDHLRERLPGRRIVAFDRALGAHKSSIPPEEDLVLGEIRETAARFAGIGAALVHADIETNYAEVDAETMLWLPSLAADLLQPGGIVASGLPLQHSALRHLDLPPGVPAGRYFLYRRLA</sequence>
<dbReference type="SUPFAM" id="SSF53335">
    <property type="entry name" value="S-adenosyl-L-methionine-dependent methyltransferases"/>
    <property type="match status" value="1"/>
</dbReference>
<dbReference type="Proteomes" id="UP000237682">
    <property type="component" value="Unassembled WGS sequence"/>
</dbReference>
<evidence type="ECO:0000313" key="1">
    <source>
        <dbReference type="EMBL" id="PRH88745.1"/>
    </source>
</evidence>
<dbReference type="AlphaFoldDB" id="A0A2S9QHD7"/>
<keyword evidence="2" id="KW-1185">Reference proteome</keyword>
<accession>A0A2S9QHD7</accession>
<dbReference type="InterPro" id="IPR029063">
    <property type="entry name" value="SAM-dependent_MTases_sf"/>
</dbReference>
<dbReference type="Gene3D" id="3.40.50.150">
    <property type="entry name" value="Vaccinia Virus protein VP39"/>
    <property type="match status" value="1"/>
</dbReference>
<dbReference type="InterPro" id="IPR025690">
    <property type="entry name" value="Methyltransf_put"/>
</dbReference>
<name>A0A2S9QHD7_9HYPH</name>
<dbReference type="RefSeq" id="WP_105861092.1">
    <property type="nucleotide sequence ID" value="NZ_PUEJ01000002.1"/>
</dbReference>